<organism evidence="1 2">
    <name type="scientific">Parendozoicomonas callyspongiae</name>
    <dbReference type="NCBI Taxonomy" id="2942213"/>
    <lineage>
        <taxon>Bacteria</taxon>
        <taxon>Pseudomonadati</taxon>
        <taxon>Pseudomonadota</taxon>
        <taxon>Gammaproteobacteria</taxon>
        <taxon>Oceanospirillales</taxon>
        <taxon>Endozoicomonadaceae</taxon>
        <taxon>Parendozoicomonas</taxon>
    </lineage>
</organism>
<gene>
    <name evidence="1" type="ORF">M3P05_20365</name>
</gene>
<comment type="caution">
    <text evidence="1">The sequence shown here is derived from an EMBL/GenBank/DDBJ whole genome shotgun (WGS) entry which is preliminary data.</text>
</comment>
<dbReference type="InterPro" id="IPR021352">
    <property type="entry name" value="DUF2971"/>
</dbReference>
<evidence type="ECO:0000313" key="2">
    <source>
        <dbReference type="Proteomes" id="UP001203338"/>
    </source>
</evidence>
<reference evidence="1 2" key="1">
    <citation type="submission" date="2022-05" db="EMBL/GenBank/DDBJ databases">
        <authorList>
            <person name="Park J.-S."/>
        </authorList>
    </citation>
    <scope>NUCLEOTIDE SEQUENCE [LARGE SCALE GENOMIC DNA]</scope>
    <source>
        <strain evidence="1 2">2012CJ34-2</strain>
    </source>
</reference>
<accession>A0ABT0PMQ6</accession>
<dbReference type="Pfam" id="PF11185">
    <property type="entry name" value="DUF2971"/>
    <property type="match status" value="1"/>
</dbReference>
<name>A0ABT0PMQ6_9GAMM</name>
<evidence type="ECO:0000313" key="1">
    <source>
        <dbReference type="EMBL" id="MCL6272276.1"/>
    </source>
</evidence>
<sequence>MKQPEKVYRYQKFNDKSLSALIFDQLYFSDPVSFNDPLDCQPSVMTDSDLTELRAILKKQIQKRVHAENLLSLKSAKVTGNGADEHAERTANQTAQNKLNEIAYYATNPDYEMGIEEAEMQLLRNEIQVELLKQYDRGICCFSSEQDNPLLWSHYADQHRGICTGYSLERNPKPNLLKVEYGGDREVCTSLISKAVLDNDLESKEKLDENILLRKALPWGYENEWRLLGNRGLQDSDLSLEEITFGLRCPTSVKHAVVSALSERSKAINFYEIYLKHGSFSLSVEPLDIETILFLPRVAQSGIEIFGETND</sequence>
<protein>
    <submittedName>
        <fullName evidence="1">DUF2971 domain-containing protein</fullName>
    </submittedName>
</protein>
<dbReference type="Proteomes" id="UP001203338">
    <property type="component" value="Unassembled WGS sequence"/>
</dbReference>
<dbReference type="EMBL" id="JAMFLX010000086">
    <property type="protein sequence ID" value="MCL6272276.1"/>
    <property type="molecule type" value="Genomic_DNA"/>
</dbReference>
<keyword evidence="2" id="KW-1185">Reference proteome</keyword>
<dbReference type="RefSeq" id="WP_249701967.1">
    <property type="nucleotide sequence ID" value="NZ_JAMFLX010000086.1"/>
</dbReference>
<proteinExistence type="predicted"/>